<name>A0ABN6WYF8_9BACT</name>
<keyword evidence="8" id="KW-0812">Transmembrane</keyword>
<dbReference type="InterPro" id="IPR005467">
    <property type="entry name" value="His_kinase_dom"/>
</dbReference>
<keyword evidence="5 10" id="KW-0418">Kinase</keyword>
<dbReference type="PRINTS" id="PR00344">
    <property type="entry name" value="BCTRLSENSOR"/>
</dbReference>
<dbReference type="InterPro" id="IPR004358">
    <property type="entry name" value="Sig_transdc_His_kin-like_C"/>
</dbReference>
<dbReference type="InterPro" id="IPR036097">
    <property type="entry name" value="HisK_dim/P_sf"/>
</dbReference>
<dbReference type="GO" id="GO:0016301">
    <property type="term" value="F:kinase activity"/>
    <property type="evidence" value="ECO:0007669"/>
    <property type="project" value="UniProtKB-KW"/>
</dbReference>
<dbReference type="SUPFAM" id="SSF47384">
    <property type="entry name" value="Homodimeric domain of signal transducing histidine kinase"/>
    <property type="match status" value="1"/>
</dbReference>
<dbReference type="PROSITE" id="PS50109">
    <property type="entry name" value="HIS_KIN"/>
    <property type="match status" value="1"/>
</dbReference>
<dbReference type="Pfam" id="PF00512">
    <property type="entry name" value="HisKA"/>
    <property type="match status" value="1"/>
</dbReference>
<evidence type="ECO:0000256" key="3">
    <source>
        <dbReference type="ARBA" id="ARBA00022553"/>
    </source>
</evidence>
<organism evidence="10 11">
    <name type="scientific">Hydrogenimonas cancrithermarum</name>
    <dbReference type="NCBI Taxonomy" id="2993563"/>
    <lineage>
        <taxon>Bacteria</taxon>
        <taxon>Pseudomonadati</taxon>
        <taxon>Campylobacterota</taxon>
        <taxon>Epsilonproteobacteria</taxon>
        <taxon>Campylobacterales</taxon>
        <taxon>Hydrogenimonadaceae</taxon>
        <taxon>Hydrogenimonas</taxon>
    </lineage>
</organism>
<dbReference type="SUPFAM" id="SSF55874">
    <property type="entry name" value="ATPase domain of HSP90 chaperone/DNA topoisomerase II/histidine kinase"/>
    <property type="match status" value="1"/>
</dbReference>
<dbReference type="InterPro" id="IPR050351">
    <property type="entry name" value="BphY/WalK/GraS-like"/>
</dbReference>
<protein>
    <recommendedName>
        <fullName evidence="2">histidine kinase</fullName>
        <ecNumber evidence="2">2.7.13.3</ecNumber>
    </recommendedName>
</protein>
<dbReference type="CDD" id="cd00082">
    <property type="entry name" value="HisKA"/>
    <property type="match status" value="1"/>
</dbReference>
<dbReference type="PANTHER" id="PTHR45453">
    <property type="entry name" value="PHOSPHATE REGULON SENSOR PROTEIN PHOR"/>
    <property type="match status" value="1"/>
</dbReference>
<proteinExistence type="predicted"/>
<dbReference type="Gene3D" id="1.10.287.130">
    <property type="match status" value="1"/>
</dbReference>
<keyword evidence="8" id="KW-1133">Transmembrane helix</keyword>
<evidence type="ECO:0000259" key="9">
    <source>
        <dbReference type="PROSITE" id="PS50109"/>
    </source>
</evidence>
<evidence type="ECO:0000313" key="10">
    <source>
        <dbReference type="EMBL" id="BDY13808.1"/>
    </source>
</evidence>
<keyword evidence="7" id="KW-0175">Coiled coil</keyword>
<evidence type="ECO:0000256" key="6">
    <source>
        <dbReference type="ARBA" id="ARBA00023012"/>
    </source>
</evidence>
<accession>A0ABN6WYF8</accession>
<evidence type="ECO:0000256" key="4">
    <source>
        <dbReference type="ARBA" id="ARBA00022679"/>
    </source>
</evidence>
<keyword evidence="11" id="KW-1185">Reference proteome</keyword>
<gene>
    <name evidence="10" type="ORF">HCR_21200</name>
</gene>
<sequence>MLKRHFKLPQIFFINFFLLLFGTLIIASFIVYYSIQQIEVKQFTNQLRSEIAYVRAMLDEGKSLEAAAAEMGEIMGRPLRVTLISMEGRPLFDNEADVNTMENHANRPEVMAARRRGFGTAVRYSETVKNDRIYVAKKIVWNGKPAILRLSVSLETIMFDFRMLWFRLASVFLAALVIGYLISRALQRRIDEELGKLTDYLKAIADKNYQANFSAGFSEEFTTIAILLKKLARRLEKNEKKKRKYNAKLRFISKQRNDMISAISHEFKNPVAAIMGYTETLLDDDELPKPIRRKFLERIEQNARRITQMIDRLSFMTRMESSEIKPQMSDFDFEKVVLDAVHALERKYAGREIVVEGEPVTIHADKTMMEMAVINLIDNALKYSEDEVRIILNENEFCIVDKGQGIPEKELESITKKFYRIEKNSWDNSMGLGLAIVKYILKLHRSDLVITSEVGRGTIICFSIPSVCIIKKNEGSTQSH</sequence>
<evidence type="ECO:0000256" key="1">
    <source>
        <dbReference type="ARBA" id="ARBA00000085"/>
    </source>
</evidence>
<dbReference type="InterPro" id="IPR003661">
    <property type="entry name" value="HisK_dim/P_dom"/>
</dbReference>
<dbReference type="EC" id="2.7.13.3" evidence="2"/>
<dbReference type="SMART" id="SM00388">
    <property type="entry name" value="HisKA"/>
    <property type="match status" value="1"/>
</dbReference>
<dbReference type="InterPro" id="IPR003594">
    <property type="entry name" value="HATPase_dom"/>
</dbReference>
<evidence type="ECO:0000256" key="2">
    <source>
        <dbReference type="ARBA" id="ARBA00012438"/>
    </source>
</evidence>
<dbReference type="Proteomes" id="UP001321445">
    <property type="component" value="Chromosome"/>
</dbReference>
<feature type="transmembrane region" description="Helical" evidence="8">
    <location>
        <begin position="12"/>
        <end position="35"/>
    </location>
</feature>
<comment type="catalytic activity">
    <reaction evidence="1">
        <text>ATP + protein L-histidine = ADP + protein N-phospho-L-histidine.</text>
        <dbReference type="EC" id="2.7.13.3"/>
    </reaction>
</comment>
<evidence type="ECO:0000256" key="5">
    <source>
        <dbReference type="ARBA" id="ARBA00022777"/>
    </source>
</evidence>
<keyword evidence="4" id="KW-0808">Transferase</keyword>
<reference evidence="10 11" key="1">
    <citation type="submission" date="2023-03" db="EMBL/GenBank/DDBJ databases">
        <title>Description of Hydrogenimonas sp. ISO32.</title>
        <authorList>
            <person name="Mino S."/>
            <person name="Fukazawa S."/>
            <person name="Sawabe T."/>
        </authorList>
    </citation>
    <scope>NUCLEOTIDE SEQUENCE [LARGE SCALE GENOMIC DNA]</scope>
    <source>
        <strain evidence="10 11">ISO32</strain>
    </source>
</reference>
<keyword evidence="6" id="KW-0902">Two-component regulatory system</keyword>
<dbReference type="Pfam" id="PF02518">
    <property type="entry name" value="HATPase_c"/>
    <property type="match status" value="1"/>
</dbReference>
<feature type="transmembrane region" description="Helical" evidence="8">
    <location>
        <begin position="164"/>
        <end position="182"/>
    </location>
</feature>
<keyword evidence="8" id="KW-0472">Membrane</keyword>
<feature type="coiled-coil region" evidence="7">
    <location>
        <begin position="228"/>
        <end position="255"/>
    </location>
</feature>
<dbReference type="PANTHER" id="PTHR45453:SF1">
    <property type="entry name" value="PHOSPHATE REGULON SENSOR PROTEIN PHOR"/>
    <property type="match status" value="1"/>
</dbReference>
<dbReference type="Gene3D" id="3.30.565.10">
    <property type="entry name" value="Histidine kinase-like ATPase, C-terminal domain"/>
    <property type="match status" value="1"/>
</dbReference>
<keyword evidence="3" id="KW-0597">Phosphoprotein</keyword>
<dbReference type="EMBL" id="AP027370">
    <property type="protein sequence ID" value="BDY13808.1"/>
    <property type="molecule type" value="Genomic_DNA"/>
</dbReference>
<evidence type="ECO:0000256" key="7">
    <source>
        <dbReference type="SAM" id="Coils"/>
    </source>
</evidence>
<dbReference type="SMART" id="SM00387">
    <property type="entry name" value="HATPase_c"/>
    <property type="match status" value="1"/>
</dbReference>
<evidence type="ECO:0000313" key="11">
    <source>
        <dbReference type="Proteomes" id="UP001321445"/>
    </source>
</evidence>
<dbReference type="CDD" id="cd00075">
    <property type="entry name" value="HATPase"/>
    <property type="match status" value="1"/>
</dbReference>
<feature type="domain" description="Histidine kinase" evidence="9">
    <location>
        <begin position="262"/>
        <end position="468"/>
    </location>
</feature>
<dbReference type="InterPro" id="IPR036890">
    <property type="entry name" value="HATPase_C_sf"/>
</dbReference>
<dbReference type="RefSeq" id="WP_286336751.1">
    <property type="nucleotide sequence ID" value="NZ_AP027370.1"/>
</dbReference>
<evidence type="ECO:0000256" key="8">
    <source>
        <dbReference type="SAM" id="Phobius"/>
    </source>
</evidence>